<sequence length="4755" mass="532196">MDSPDPILLEDFGQKVDLTRRIREVLANYPEGTTVLKELIQNADDAGATKVSLCLDQRVHGTQSLLSKSLASWQGPALLAYNDAQFTEEDFVSISRIGGSSKQGHAWKTGRFGVGFNSVYHLTDLPSFVSGKYVVLFDPQGAYLPNISSANPGKRIDYVSSSALSYYGDQFFPYCCYGCDMQTSFSGTLFRFPLRTADHAASSMLSRQVYSEDDISSMLTQIYEEGVLSLLFLKSVLSIEICIWNAGEPCPTKLYSCSVDSENNDTTWHRQALLRISNRESPSKTEMDAFSMTFVTEAMSGSHMKKNICNYHIVQIMASSSSRIGSFARTALKEYDIHLLPWASVAACISNSTDDDITEVGRAFCFLPLPVRTGMPLHVNGFFEVSSNRRGIWYGEDMDRGGRMRSDWNVHLLEDVVAPSYAHLLLSLRELLGPTKLYYSMFPTGAFKEPWSILAENVYRNICDSPLLHSETDGGIWVSPREAYLHDKEFSKSEALGKGLAHLGMPIVHLSDPLASILVQHAHGFRQKVVTPDRVRDFIRSSKRLITLSWSYRLILLEYCLDDLIDEDVGAHLSDLPLLPLADGSFGSLSVASNGLSYFTCSELEYAMLQQISDRLIDRNIPPNILSRLTAIAELYKANVIPFSVNYFIKLLPRFLPANWKHKHKVAWDPVSDSSHPTVSWFSLFWQYLENCCDNLSLFSEWPIIPSSSGHLYRASVESKLINSEGLPEEIEKILSKVGCKILSRTSGVNHSDLRRYVSNADAAGILEAVFYSVSSNGGDVNALFQNVGVEERDEVRRFLLDLKWYIVNTVGDVTLWYCKRLPIYKVYDGQTFQFSDLLNPQKYLPPLGVPESLLGVDFVISLSKSEEEVLLRYFGVERLGKTYFYKKHVLTKVKEMETQVRDEIMLSILEELPQLCMEDASLKEFLRNLEFVPTHSGALRSPAMLYDPRNEDLYALLEDANCFPSGMFEQPDILDILQGLGLRTSISPESIIQSARQIELLMHGDQQKAYLKGMVLLSYLEVNAVKWLPGQFDDKQGVVNKMLSRASTAVRPRTMRSDLEKFWNDLRMICWCPVLVSPPFQSLPWPVVTCLVAPPKLVRLKSDMWLVSASMRILDGECSSTALSHHLGWSSTPAGTVIAAQLLELGKNNEIVTDQELRRELALIMPRIYSILTSLMKSDEMEIVKAVLEGCRWIWVGDGFATSDEVVLEGPLHLTSYVRVIPIDLAVFRELFMELGIRESLKSPDFANILVKMASKKGSSILDAQEIRTAVFIAQQLAEAQCYEQKVEIFLPDMSGRLVVASELVYNDAPWFDGSKDPAHPFSAASSLPINVKKSVQKFVHGNISNDVAERLGVCSLRRTLLAESADSMNLSLSGSAEAFGQHEALTTRLRHILEMYADGPGIFFELVQNAEDAGASEVSFLLDKTRYGTSSLLSPEMADWQGPALYCYNNSVFSPQDLYAITRIGQESKLEKPFAIGRFGLGFNCVYHFTDIPCFVSGDSIVIFDPHACHLPGISPSHPGLRIKFAGRNILGQFPDQFSPFLHFGCDMLQPFPATLFRFPLRNGTAATRSQIKKEGYTPTDVMSLFTSFSQAVSETVLFLRNVKTISVFVKEGADSEMKLLHRVRKNHVSDPETESSGLLQIYDLMNEKQHNDKDKGLLANTFNKSVHGDLPWKCEKIAVIEESLSKTLSHCWITSNCLHIGRVRDHAKATNKSHTYVPWACVAAYLQSVEINCNLDDISNVEETFAFNLDAFHSSSGLTEKKFEGRAFCFLPLPICTGLPAHVNAYFELSSNRRDIWFGNDMTGGGKKRSDWNLFILENVAAPAYGHLLEKLSVVIGPCDLFFSYWPVMSAQQPWASMVRTIYTFVADHGLRVLYTKANGGLWISPKQSIFPDFSYSKVLELVEGLADTGLPLVSVPEAIVNNFLEYNPSLHYLSSRLLRNLLIRRKRVFKHKNAMILALEYCLYDLDLPNQSKQLYGLPLLPLCSGSFTTFDQKGAAESVYIARGDEFGLLKDYIPHQLVDCGIPPVIYKSLCDIAQSEESNITYLSCSTLEKLFIRLLPAEWHNSKRIFWTPGHQGHPSSEWLRLLWSYLKSYCDDLSMFKRWPVLPVHNRYLVQLTDNSNVIQDEGWSENMHSLLMKVGFIFLDSELEIEHPLLENYVQSPTARGILNGLLAIAGEVDKVEGLFIDASEAEMHELLSFILQSRWFHEDQMQDIHINIIKRIPMFVLFESRKLASLCKSEKWVKPKGVRDDLLDDSFVRAESEKERIILMTYLGIEEPSRVAFYKERVLNRMEEFVSREGAVAAILNDVKLMVQDDSSTKGALSTAPFVLAADGSWKQPSRLYDPRVPELQKILDKKRFFPSESFLCSEILDTLASLGLRTFLGYSELIDCARSVSMMHGSGDSDAFDYGKRILVLLDAVAATLAAETKEANECGLNFIVNQESLADFSAERDMKDLKHSLDNLDIGFLTNNLHDDDKMVEEFWSEIKVIPWCPVYAKPPLGGLPGMEGSCRVASPDVVRPMSHMIMVSSQMHILDGDCSETLQRNLGWLDPPKLDILTAQLIELSKSYCHLKLYSQVELALDAALQEGMPLLYSKLQNYVGTDDFTSLRTALAGLPWVWIGDDFVLPNVLAFDSPVKFCPYMYVVPSELSSFRDLLVELGVRQTFGVDDYCQALQHLQKETKGMPLGVDHLSFVFRVLEAVADCFAESPLTEMSNSQLLAPDSYGVLRPASDLVYNDAPWMDNDNIVLKHFIHPDISHDLASRLGLQSLRYLSLVEGEMTNDLPCMDYLKIKELLGSYGNNDFLLYDLLELADCCKADKLHLIFDKREHPRQSLLQHNLGEFQGPAVVAVLEGVSLSRDEITSLQLLPPWRLRGQTINYGLGLFSCFFLCDLLSIVSGDNFYIFDPLGLVFSVSSGQAPAARVFSLSGTNLVDRFRDQFSPMMIAQDVPWYSRNSTFIRMPLSSECMESNCEVGLKRIRMINETFMEHASRMLLFLKSVVQVSISRWDETTDLPCQDYMVSIDPSFSIMRNPFSEKKWRKFQLSRFFSSSNAAVKYQVIDVNTCEKGTQVSDQWLVVLTLGSGQTRNMALDRKYLAYNLTPVAGVAVHISRDGLPLKTFSSSAIMSPLPLSGSINIPVTVIGCFLVCHNNGRYLFKYQDQKPLTDICQDAGNLLVERWNTELMSCVRDSYIEVILQFQKLRKEPSLSSADSALSHANLALKSHGDHFYSYWPRASGDSAIKNPDNESQFNSSKISKADWECIVEQVIRPFYARVVDLPVWKLYSGSFVKADEGMFLSQPGKGVVDNVLPATLCSFVKERYPVFSVPWELVTEIQEIGVIVREIRPKMVRELLKASFQSVVIGTVDTYVDILDYCMSDIRILRPSSVDGAGTSLSTSNNELTNGDRQGEGSELTTSNERTHHGMPIRISTSTSSPGGDALEMVSTLGKALFDFGRGVVEDIGRAGVPLGERSSIASSSNSVDQKYLSITAEIKGLPCPTAANRLVKLGIVELWLGNRDQQKLMSKLESKFIHPNILERSILADTLSNPIIQKLMKLNNFSLQLLAGHMKYLFHDNWVDHVMCSNSVPWFSWKNVMSSGGEGGPSPEWLRLFWRNFNGSLEDLSLFSDWPLIPAFLGRPVLCRVREHHLVFIPPFIEGSTSSPDTLQSGELGAGPIEDASDDSMIRPYVLAFRVANNRYPWLLSLLNQCNIPIFDVAFLDCAASCHFFPIPEQSLGQLIASKLVAAKVAGYFPELKSFSNSERDELFSLFATDYSSNGSKYGSDELDVLRSLPIFKTVLGSYTQLHNQDLCMVSSSSFLKPRDEHCLSCPMDSIGGGLLRVLGVSELHDQQILVKFGLLGFETKLQSEQEDILIYVYMNWPNLQSDVSVVQALKDATFVRNSDELCTDLFKPCQLFDPGDALLASVFFGERSKFPGERFVTGSWLPILRKAGLRTAVEPDVIIECAKRVEILGTECKKLLVDYGHIEADKMNSMNEVSSEIWSLAISVLEHVFANFAVLYSNSFCGLLGEIKCVPAEKGFPSLGGKKGGQRVLTSYSEAVLLKDWPLAWSCNPILIRQCVPPEYSWGAFHLRSPPAFSTVLKHLQVIGNNSGEDTLVHWPIASGTLTVDQAACEILKYLDKIWGTLSAADNSDLRKVAFIPTANGSRLVTANALFARLSINLSPFAFELPSLYLPFVRILKELGLQEYLTTRCAKDLLLDLQKACGYQRLNPNELRAVLELLIFACEAERSASDIILRGSEAVVPDDGSRLIHADACVFIDTYGSHYIKHIDSSRIRFVHPNVPVTVCAALGIKKLSDVVIEEVDDLEILRALDVIQSVPLAAIKARLLSTSFKSALWNLIHGNAMFMATFKNLAPEKMHDSLTLIAEELQFVDHLHTRFLLLPKSVDITSVTDEYNIPEWRDGNRHRTLYFVSRSNNRVLVAEPPTYISVLDVLARVVSHILGSPTLLPIGPLFICPEESENAIIDILKLCSERRYSNPMGGDGCLVGKELLPQDIAQVQLHPLRPFYSGEIIAWRSQNGKKLKYGRIPEDVRPSAGQALYKFKVETAPGTSELLLSSQVLSFRSIAVSNDPSSSMPEGNSAASPDRLVLDMAESSSAQEATSQNEAGIYPHFGRVSATELVQAVQEMLSAAGVDMDSEKQSLLKTTLTLEEQLVESRTALLLEQERADTALKEADIAKAAWTCRICLNAEVDHTIVPCGHVLCRRCSSAVTKCPFCRIQVSRMHRIYRP</sequence>
<dbReference type="Gene3D" id="3.30.40.10">
    <property type="entry name" value="Zinc/RING finger domain, C3HC4 (zinc finger)"/>
    <property type="match status" value="1"/>
</dbReference>
<feature type="region of interest" description="Disordered" evidence="2">
    <location>
        <begin position="3397"/>
        <end position="3442"/>
    </location>
</feature>
<dbReference type="SMART" id="SM00184">
    <property type="entry name" value="RING"/>
    <property type="match status" value="1"/>
</dbReference>
<dbReference type="InterPro" id="IPR052972">
    <property type="entry name" value="Sacsin_chaperone_reg"/>
</dbReference>
<dbReference type="GO" id="GO:0008270">
    <property type="term" value="F:zinc ion binding"/>
    <property type="evidence" value="ECO:0007669"/>
    <property type="project" value="UniProtKB-KW"/>
</dbReference>
<evidence type="ECO:0000313" key="5">
    <source>
        <dbReference type="Proteomes" id="UP000594263"/>
    </source>
</evidence>
<dbReference type="PANTHER" id="PTHR15600:SF42">
    <property type="entry name" value="SACSIN"/>
    <property type="match status" value="1"/>
</dbReference>
<keyword evidence="5" id="KW-1185">Reference proteome</keyword>
<proteinExistence type="predicted"/>
<dbReference type="InterPro" id="IPR058210">
    <property type="entry name" value="SACS/Nov_dom"/>
</dbReference>
<protein>
    <recommendedName>
        <fullName evidence="3">RING-type domain-containing protein</fullName>
    </recommendedName>
</protein>
<dbReference type="OMA" id="APWMNAD"/>
<dbReference type="Proteomes" id="UP000594263">
    <property type="component" value="Unplaced"/>
</dbReference>
<dbReference type="EnsemblPlants" id="Kaladp0008s0610.1.v1.1">
    <property type="protein sequence ID" value="Kaladp0008s0610.1.v1.1"/>
    <property type="gene ID" value="Kaladp0008s0610.v1.1"/>
</dbReference>
<dbReference type="InterPro" id="IPR036890">
    <property type="entry name" value="HATPase_C_sf"/>
</dbReference>
<accession>A0A7N0RET1</accession>
<dbReference type="InterPro" id="IPR013083">
    <property type="entry name" value="Znf_RING/FYVE/PHD"/>
</dbReference>
<dbReference type="Pfam" id="PF25794">
    <property type="entry name" value="SACS"/>
    <property type="match status" value="3"/>
</dbReference>
<reference evidence="4" key="1">
    <citation type="submission" date="2021-01" db="UniProtKB">
        <authorList>
            <consortium name="EnsemblPlants"/>
        </authorList>
    </citation>
    <scope>IDENTIFICATION</scope>
</reference>
<keyword evidence="1" id="KW-0863">Zinc-finger</keyword>
<dbReference type="SUPFAM" id="SSF57850">
    <property type="entry name" value="RING/U-box"/>
    <property type="match status" value="1"/>
</dbReference>
<dbReference type="PANTHER" id="PTHR15600">
    <property type="entry name" value="SACSIN"/>
    <property type="match status" value="1"/>
</dbReference>
<organism evidence="4 5">
    <name type="scientific">Kalanchoe fedtschenkoi</name>
    <name type="common">Lavender scallops</name>
    <name type="synonym">South American air plant</name>
    <dbReference type="NCBI Taxonomy" id="63787"/>
    <lineage>
        <taxon>Eukaryota</taxon>
        <taxon>Viridiplantae</taxon>
        <taxon>Streptophyta</taxon>
        <taxon>Embryophyta</taxon>
        <taxon>Tracheophyta</taxon>
        <taxon>Spermatophyta</taxon>
        <taxon>Magnoliopsida</taxon>
        <taxon>eudicotyledons</taxon>
        <taxon>Gunneridae</taxon>
        <taxon>Pentapetalae</taxon>
        <taxon>Saxifragales</taxon>
        <taxon>Crassulaceae</taxon>
        <taxon>Kalanchoe</taxon>
    </lineage>
</organism>
<dbReference type="Gramene" id="Kaladp0008s0610.1.v1.1">
    <property type="protein sequence ID" value="Kaladp0008s0610.1.v1.1"/>
    <property type="gene ID" value="Kaladp0008s0610.v1.1"/>
</dbReference>
<keyword evidence="1" id="KW-0479">Metal-binding</keyword>
<feature type="domain" description="RING-type" evidence="3">
    <location>
        <begin position="4709"/>
        <end position="4743"/>
    </location>
</feature>
<name>A0A7N0RET1_KALFE</name>
<dbReference type="InterPro" id="IPR001841">
    <property type="entry name" value="Znf_RING"/>
</dbReference>
<keyword evidence="1" id="KW-0862">Zinc</keyword>
<dbReference type="GO" id="GO:0030544">
    <property type="term" value="F:Hsp70 protein binding"/>
    <property type="evidence" value="ECO:0007669"/>
    <property type="project" value="TreeGrafter"/>
</dbReference>
<evidence type="ECO:0000313" key="4">
    <source>
        <dbReference type="EnsemblPlants" id="Kaladp0008s0610.1.v1.1"/>
    </source>
</evidence>
<dbReference type="NCBIfam" id="NF047352">
    <property type="entry name" value="P_loop_sacsin"/>
    <property type="match status" value="2"/>
</dbReference>
<evidence type="ECO:0000256" key="1">
    <source>
        <dbReference type="PROSITE-ProRule" id="PRU00175"/>
    </source>
</evidence>
<evidence type="ECO:0000256" key="2">
    <source>
        <dbReference type="SAM" id="MobiDB-lite"/>
    </source>
</evidence>
<dbReference type="SUPFAM" id="SSF55874">
    <property type="entry name" value="ATPase domain of HSP90 chaperone/DNA topoisomerase II/histidine kinase"/>
    <property type="match status" value="2"/>
</dbReference>
<evidence type="ECO:0000259" key="3">
    <source>
        <dbReference type="PROSITE" id="PS50089"/>
    </source>
</evidence>
<dbReference type="PROSITE" id="PS50089">
    <property type="entry name" value="ZF_RING_2"/>
    <property type="match status" value="1"/>
</dbReference>
<dbReference type="Pfam" id="PF13920">
    <property type="entry name" value="zf-C3HC4_3"/>
    <property type="match status" value="1"/>
</dbReference>
<feature type="compositionally biased region" description="Polar residues" evidence="2">
    <location>
        <begin position="3397"/>
        <end position="3410"/>
    </location>
</feature>